<evidence type="ECO:0000313" key="14">
    <source>
        <dbReference type="Proteomes" id="UP001152795"/>
    </source>
</evidence>
<evidence type="ECO:0000256" key="3">
    <source>
        <dbReference type="ARBA" id="ARBA00022846"/>
    </source>
</evidence>
<dbReference type="InterPro" id="IPR039750">
    <property type="entry name" value="DRC1/DRC2"/>
</dbReference>
<dbReference type="GO" id="GO:0003352">
    <property type="term" value="P:regulation of cilium movement"/>
    <property type="evidence" value="ECO:0007669"/>
    <property type="project" value="TreeGrafter"/>
</dbReference>
<evidence type="ECO:0000256" key="6">
    <source>
        <dbReference type="ARBA" id="ARBA00023212"/>
    </source>
</evidence>
<dbReference type="GO" id="GO:0070286">
    <property type="term" value="P:axonemal dynein complex assembly"/>
    <property type="evidence" value="ECO:0007669"/>
    <property type="project" value="InterPro"/>
</dbReference>
<evidence type="ECO:0000256" key="4">
    <source>
        <dbReference type="ARBA" id="ARBA00023054"/>
    </source>
</evidence>
<accession>A0A6S7GXJ2</accession>
<keyword evidence="14" id="KW-1185">Reference proteome</keyword>
<evidence type="ECO:0000256" key="7">
    <source>
        <dbReference type="ARBA" id="ARBA00023273"/>
    </source>
</evidence>
<dbReference type="InterPro" id="IPR029440">
    <property type="entry name" value="DRC1_C"/>
</dbReference>
<evidence type="ECO:0000313" key="13">
    <source>
        <dbReference type="EMBL" id="CAB3996315.1"/>
    </source>
</evidence>
<reference evidence="13" key="1">
    <citation type="submission" date="2020-04" db="EMBL/GenBank/DDBJ databases">
        <authorList>
            <person name="Alioto T."/>
            <person name="Alioto T."/>
            <person name="Gomez Garrido J."/>
        </authorList>
    </citation>
    <scope>NUCLEOTIDE SEQUENCE</scope>
    <source>
        <strain evidence="13">A484AB</strain>
    </source>
</reference>
<dbReference type="Pfam" id="PF14772">
    <property type="entry name" value="NYD-SP28"/>
    <property type="match status" value="1"/>
</dbReference>
<comment type="function">
    <text evidence="12">Component of the nexin-dynein regulatory complex (N-DRC), a key regulator of ciliary/flagellar motility which maintains the alignment and integrity of the distal axoneme and regulates microtubule sliding in motile axonemes. Plays a critical role in the assembly of N-DRC and also stabilizes the assembly of multiple inner dynein arms and radial spokes. Coassembles with DRC1 to form a central scaffold needed for assembly of the N-DRC and its attachment to the outer doublet microtubules.</text>
</comment>
<dbReference type="Pfam" id="PF14775">
    <property type="entry name" value="NYD-SP28_assoc"/>
    <property type="match status" value="1"/>
</dbReference>
<evidence type="ECO:0000256" key="10">
    <source>
        <dbReference type="ARBA" id="ARBA00040899"/>
    </source>
</evidence>
<proteinExistence type="inferred from homology"/>
<organism evidence="13 14">
    <name type="scientific">Paramuricea clavata</name>
    <name type="common">Red gorgonian</name>
    <name type="synonym">Violescent sea-whip</name>
    <dbReference type="NCBI Taxonomy" id="317549"/>
    <lineage>
        <taxon>Eukaryota</taxon>
        <taxon>Metazoa</taxon>
        <taxon>Cnidaria</taxon>
        <taxon>Anthozoa</taxon>
        <taxon>Octocorallia</taxon>
        <taxon>Malacalcyonacea</taxon>
        <taxon>Plexauridae</taxon>
        <taxon>Paramuricea</taxon>
    </lineage>
</organism>
<evidence type="ECO:0000256" key="12">
    <source>
        <dbReference type="ARBA" id="ARBA00045865"/>
    </source>
</evidence>
<evidence type="ECO:0000256" key="11">
    <source>
        <dbReference type="ARBA" id="ARBA00041517"/>
    </source>
</evidence>
<protein>
    <recommendedName>
        <fullName evidence="10">Dynein regulatory complex subunit 2</fullName>
    </recommendedName>
    <alternativeName>
        <fullName evidence="11">Coiled-coil domain-containing protein 65</fullName>
    </alternativeName>
</protein>
<dbReference type="GO" id="GO:0005858">
    <property type="term" value="C:axonemal dynein complex"/>
    <property type="evidence" value="ECO:0007669"/>
    <property type="project" value="InterPro"/>
</dbReference>
<evidence type="ECO:0000256" key="5">
    <source>
        <dbReference type="ARBA" id="ARBA00023069"/>
    </source>
</evidence>
<evidence type="ECO:0000256" key="9">
    <source>
        <dbReference type="ARBA" id="ARBA00038424"/>
    </source>
</evidence>
<keyword evidence="3" id="KW-0282">Flagellum</keyword>
<keyword evidence="4" id="KW-0175">Coiled coil</keyword>
<dbReference type="EMBL" id="CACRXK020002845">
    <property type="protein sequence ID" value="CAB3996315.1"/>
    <property type="molecule type" value="Genomic_DNA"/>
</dbReference>
<dbReference type="InterPro" id="IPR039505">
    <property type="entry name" value="DRC1/2_N"/>
</dbReference>
<evidence type="ECO:0000256" key="8">
    <source>
        <dbReference type="ARBA" id="ARBA00037841"/>
    </source>
</evidence>
<evidence type="ECO:0000256" key="1">
    <source>
        <dbReference type="ARBA" id="ARBA00004611"/>
    </source>
</evidence>
<sequence length="499" mass="59499">MPPKKKKSGAKKLANMTEEERMIYLEQKRLAEEEMRKKKEEMLTQFLKDKLGKEEKNAKFNLHKLQNQWRVIMRESKAQDLKKDIEILSQTFERIIDRKEAIIKSLVKDIEEAEEQYEMALRSHLQNQDHLIDLHQNRLQKLSEEFKKEQEIIKQEFDKERQEIILQHKQEITDIQDIVFAMEQENQEQDGEMKQEFQSYRDEIKNKNLEEKHTLRIQLEGTVEDLWRQFQQALKNYNETTEERKNAFENLKQRDEKSAKEIETQMRKLQRIQDTIAQLKVKLSNNARECDERNRVIKEQREVIAVEFHQLKAEMNKYRESERYALTQLTLQSNAAIKELDRLKGKVTKIFRLGEMCRKLETEQEKVLPFYSSSLTEEEDEQAKTAELEEPTESLAKVLHEYTSLENFWKRYNKVVLDKLTLDKEKRDLLQENTQLRAVLKQYLDGISVNDEILTQQNPLFVVNNKTNVKFTVPVNDARVRRAVPATVVEAAHIVKHTI</sequence>
<dbReference type="OrthoDB" id="7760980at2759"/>
<keyword evidence="6" id="KW-0206">Cytoskeleton</keyword>
<dbReference type="AlphaFoldDB" id="A0A6S7GXJ2"/>
<keyword evidence="5" id="KW-0969">Cilium</keyword>
<name>A0A6S7GXJ2_PARCT</name>
<gene>
    <name evidence="13" type="ORF">PACLA_8A065959</name>
</gene>
<keyword evidence="2" id="KW-0963">Cytoplasm</keyword>
<evidence type="ECO:0000256" key="2">
    <source>
        <dbReference type="ARBA" id="ARBA00022490"/>
    </source>
</evidence>
<dbReference type="PANTHER" id="PTHR21625">
    <property type="entry name" value="NYD-SP28 PROTEIN"/>
    <property type="match status" value="1"/>
</dbReference>
<keyword evidence="7" id="KW-0966">Cell projection</keyword>
<comment type="caution">
    <text evidence="13">The sequence shown here is derived from an EMBL/GenBank/DDBJ whole genome shotgun (WGS) entry which is preliminary data.</text>
</comment>
<dbReference type="GO" id="GO:0060285">
    <property type="term" value="P:cilium-dependent cell motility"/>
    <property type="evidence" value="ECO:0007669"/>
    <property type="project" value="TreeGrafter"/>
</dbReference>
<comment type="similarity">
    <text evidence="9">Belongs to the DRC2 family.</text>
</comment>
<dbReference type="Proteomes" id="UP001152795">
    <property type="component" value="Unassembled WGS sequence"/>
</dbReference>
<comment type="subcellular location">
    <subcellularLocation>
        <location evidence="1">Cytoplasm</location>
        <location evidence="1">Cytoskeleton</location>
        <location evidence="1">Flagellum axoneme</location>
    </subcellularLocation>
    <subcellularLocation>
        <location evidence="8">Cytoplasm</location>
        <location evidence="8">Cytoskeleton</location>
        <location evidence="8">Flagellum basal body</location>
    </subcellularLocation>
</comment>
<dbReference type="PANTHER" id="PTHR21625:SF0">
    <property type="entry name" value="DYNEIN REGULATORY COMPLEX SUBUNIT 2"/>
    <property type="match status" value="1"/>
</dbReference>